<protein>
    <submittedName>
        <fullName evidence="1">Uncharacterized protein</fullName>
    </submittedName>
</protein>
<dbReference type="EMBL" id="CP003915">
    <property type="protein sequence ID" value="AHG63202.1"/>
    <property type="molecule type" value="Genomic_DNA"/>
</dbReference>
<accession>W0PCM2</accession>
<dbReference type="HOGENOM" id="CLU_2406748_0_0_4"/>
<organism evidence="1 2">
    <name type="scientific">Advenella mimigardefordensis (strain DSM 17166 / LMG 22922 / DPN7)</name>
    <dbReference type="NCBI Taxonomy" id="1247726"/>
    <lineage>
        <taxon>Bacteria</taxon>
        <taxon>Pseudomonadati</taxon>
        <taxon>Pseudomonadota</taxon>
        <taxon>Betaproteobacteria</taxon>
        <taxon>Burkholderiales</taxon>
        <taxon>Alcaligenaceae</taxon>
    </lineage>
</organism>
<name>W0PCM2_ADVMD</name>
<sequence>MPVIQSIKVVSYYGVFIVVPQWTKYISMNKNGEIFAWESKPQTNSYLWYVYKQERFRLVAFGDPSVIQWKKSLCRYYANSAN</sequence>
<proteinExistence type="predicted"/>
<keyword evidence="2" id="KW-1185">Reference proteome</keyword>
<gene>
    <name evidence="1" type="ORF">MIM_c11040</name>
</gene>
<dbReference type="Proteomes" id="UP000019095">
    <property type="component" value="Chromosome"/>
</dbReference>
<dbReference type="AlphaFoldDB" id="W0PCM2"/>
<reference evidence="1 2" key="1">
    <citation type="journal article" date="2014" name="Microbiology">
        <title>Unravelling the complete genome sequence of Advenella mimigardefordensis strain DPN7T and novel insights in the catabolism of the xenobiotic polythioester precursor 3,3'-dithiodipropionate.</title>
        <authorList>
            <person name="Wubbeler J.H."/>
            <person name="Hiessl S."/>
            <person name="Schuldes J."/>
            <person name="Thurmer A."/>
            <person name="Daniel R."/>
            <person name="Steinbuchel A."/>
        </authorList>
    </citation>
    <scope>NUCLEOTIDE SEQUENCE [LARGE SCALE GENOMIC DNA]</scope>
    <source>
        <strain evidence="2">DSM 17166 / LMG 22922 / DPN7</strain>
    </source>
</reference>
<dbReference type="KEGG" id="amim:MIM_c11040"/>
<evidence type="ECO:0000313" key="2">
    <source>
        <dbReference type="Proteomes" id="UP000019095"/>
    </source>
</evidence>
<evidence type="ECO:0000313" key="1">
    <source>
        <dbReference type="EMBL" id="AHG63202.1"/>
    </source>
</evidence>